<evidence type="ECO:0000313" key="2">
    <source>
        <dbReference type="Proteomes" id="UP000197032"/>
    </source>
</evidence>
<gene>
    <name evidence="1" type="ORF">KKC1_30070</name>
</gene>
<dbReference type="AlphaFoldDB" id="A0A1Z5HWH3"/>
<proteinExistence type="predicted"/>
<dbReference type="EMBL" id="BDGJ01000180">
    <property type="protein sequence ID" value="GAW93882.1"/>
    <property type="molecule type" value="Genomic_DNA"/>
</dbReference>
<sequence length="54" mass="6059">MGMKMDESHSLNHLLSAPEAPAFKPGEEGAVLYFLWFCRSCGYSSRNQYPSGLF</sequence>
<organism evidence="1 2">
    <name type="scientific">Calderihabitans maritimus</name>
    <dbReference type="NCBI Taxonomy" id="1246530"/>
    <lineage>
        <taxon>Bacteria</taxon>
        <taxon>Bacillati</taxon>
        <taxon>Bacillota</taxon>
        <taxon>Clostridia</taxon>
        <taxon>Neomoorellales</taxon>
        <taxon>Calderihabitantaceae</taxon>
        <taxon>Calderihabitans</taxon>
    </lineage>
</organism>
<accession>A0A1Z5HWH3</accession>
<name>A0A1Z5HWH3_9FIRM</name>
<protein>
    <submittedName>
        <fullName evidence="1">Uncharacterized protein</fullName>
    </submittedName>
</protein>
<comment type="caution">
    <text evidence="1">The sequence shown here is derived from an EMBL/GenBank/DDBJ whole genome shotgun (WGS) entry which is preliminary data.</text>
</comment>
<reference evidence="2" key="1">
    <citation type="journal article" date="2017" name="Appl. Environ. Microbiol.">
        <title>Genomic analysis of Calderihabitans maritimus KKC1, a thermophilic hydrogenogenic carboxydotrophic bacterium isolated from marine sediment.</title>
        <authorList>
            <person name="Omae K."/>
            <person name="Yoneda Y."/>
            <person name="Fukuyama Y."/>
            <person name="Yoshida T."/>
            <person name="Sako Y."/>
        </authorList>
    </citation>
    <scope>NUCLEOTIDE SEQUENCE [LARGE SCALE GENOMIC DNA]</scope>
    <source>
        <strain evidence="2">KKC1</strain>
    </source>
</reference>
<keyword evidence="2" id="KW-1185">Reference proteome</keyword>
<evidence type="ECO:0000313" key="1">
    <source>
        <dbReference type="EMBL" id="GAW93882.1"/>
    </source>
</evidence>
<dbReference type="Proteomes" id="UP000197032">
    <property type="component" value="Unassembled WGS sequence"/>
</dbReference>